<dbReference type="HAMAP" id="MF_00376">
    <property type="entry name" value="Dephospho_CoA_kinase"/>
    <property type="match status" value="1"/>
</dbReference>
<dbReference type="AlphaFoldDB" id="D7CTX1"/>
<comment type="function">
    <text evidence="3">Catalyzes the phosphorylation of the 3'-hydroxyl group of dephosphocoenzyme A to form coenzyme A.</text>
</comment>
<comment type="pathway">
    <text evidence="3">Cofactor biosynthesis; coenzyme A biosynthesis; CoA from (R)-pantothenate: step 5/5.</text>
</comment>
<dbReference type="PANTHER" id="PTHR10695">
    <property type="entry name" value="DEPHOSPHO-COA KINASE-RELATED"/>
    <property type="match status" value="1"/>
</dbReference>
<dbReference type="UniPathway" id="UPA00241">
    <property type="reaction ID" value="UER00356"/>
</dbReference>
<dbReference type="eggNOG" id="COG0237">
    <property type="taxonomic scope" value="Bacteria"/>
</dbReference>
<dbReference type="GO" id="GO:0005524">
    <property type="term" value="F:ATP binding"/>
    <property type="evidence" value="ECO:0007669"/>
    <property type="project" value="UniProtKB-UniRule"/>
</dbReference>
<dbReference type="PANTHER" id="PTHR10695:SF46">
    <property type="entry name" value="BIFUNCTIONAL COENZYME A SYNTHASE-RELATED"/>
    <property type="match status" value="1"/>
</dbReference>
<organism evidence="5 6">
    <name type="scientific">Truepera radiovictrix (strain DSM 17093 / CIP 108686 / LMG 22925 / RQ-24)</name>
    <dbReference type="NCBI Taxonomy" id="649638"/>
    <lineage>
        <taxon>Bacteria</taxon>
        <taxon>Thermotogati</taxon>
        <taxon>Deinococcota</taxon>
        <taxon>Deinococci</taxon>
        <taxon>Trueperales</taxon>
        <taxon>Trueperaceae</taxon>
        <taxon>Truepera</taxon>
    </lineage>
</organism>
<keyword evidence="3 5" id="KW-0808">Transferase</keyword>
<dbReference type="PROSITE" id="PS51219">
    <property type="entry name" value="DPCK"/>
    <property type="match status" value="1"/>
</dbReference>
<evidence type="ECO:0000256" key="2">
    <source>
        <dbReference type="ARBA" id="ARBA00022840"/>
    </source>
</evidence>
<comment type="catalytic activity">
    <reaction evidence="3">
        <text>3'-dephospho-CoA + ATP = ADP + CoA + H(+)</text>
        <dbReference type="Rhea" id="RHEA:18245"/>
        <dbReference type="ChEBI" id="CHEBI:15378"/>
        <dbReference type="ChEBI" id="CHEBI:30616"/>
        <dbReference type="ChEBI" id="CHEBI:57287"/>
        <dbReference type="ChEBI" id="CHEBI:57328"/>
        <dbReference type="ChEBI" id="CHEBI:456216"/>
        <dbReference type="EC" id="2.7.1.24"/>
    </reaction>
</comment>
<keyword evidence="1 3" id="KW-0547">Nucleotide-binding</keyword>
<dbReference type="CDD" id="cd02022">
    <property type="entry name" value="DPCK"/>
    <property type="match status" value="1"/>
</dbReference>
<dbReference type="Pfam" id="PF01121">
    <property type="entry name" value="CoaE"/>
    <property type="match status" value="1"/>
</dbReference>
<evidence type="ECO:0000256" key="3">
    <source>
        <dbReference type="HAMAP-Rule" id="MF_00376"/>
    </source>
</evidence>
<sequence length="205" mass="21829">MSLSGSKPRSVGLTGNIGSGKSAVARLLQARGAAVIDADALARDATRDPAVLARIAAAFGPDLVVDGALDRAALAARVFRDPAARSVLNGLVHPWVQRERERRVAALLAQPEPPRVIVHDIPLLFEVGLEGAFDTVVVVDAPLELRVRRVAARSGLSEEEVRARDAAQLPLAEKVRRADVVIDNSGDRGALERQVEALWQVLVAP</sequence>
<dbReference type="STRING" id="649638.Trad_2562"/>
<name>D7CTX1_TRURR</name>
<dbReference type="OrthoDB" id="9812943at2"/>
<keyword evidence="3" id="KW-0963">Cytoplasm</keyword>
<evidence type="ECO:0000313" key="6">
    <source>
        <dbReference type="Proteomes" id="UP000000379"/>
    </source>
</evidence>
<dbReference type="HOGENOM" id="CLU_057180_1_1_0"/>
<dbReference type="InterPro" id="IPR027417">
    <property type="entry name" value="P-loop_NTPase"/>
</dbReference>
<dbReference type="InterPro" id="IPR001977">
    <property type="entry name" value="Depp_CoAkinase"/>
</dbReference>
<protein>
    <recommendedName>
        <fullName evidence="3 4">Dephospho-CoA kinase</fullName>
        <ecNumber evidence="3 4">2.7.1.24</ecNumber>
    </recommendedName>
    <alternativeName>
        <fullName evidence="3">Dephosphocoenzyme A kinase</fullName>
    </alternativeName>
</protein>
<dbReference type="GO" id="GO:0004140">
    <property type="term" value="F:dephospho-CoA kinase activity"/>
    <property type="evidence" value="ECO:0007669"/>
    <property type="project" value="UniProtKB-UniRule"/>
</dbReference>
<keyword evidence="3" id="KW-0173">Coenzyme A biosynthesis</keyword>
<dbReference type="EC" id="2.7.1.24" evidence="3 4"/>
<dbReference type="GO" id="GO:0015937">
    <property type="term" value="P:coenzyme A biosynthetic process"/>
    <property type="evidence" value="ECO:0007669"/>
    <property type="project" value="UniProtKB-UniRule"/>
</dbReference>
<keyword evidence="3 5" id="KW-0418">Kinase</keyword>
<keyword evidence="2 3" id="KW-0067">ATP-binding</keyword>
<feature type="binding site" evidence="3">
    <location>
        <begin position="18"/>
        <end position="23"/>
    </location>
    <ligand>
        <name>ATP</name>
        <dbReference type="ChEBI" id="CHEBI:30616"/>
    </ligand>
</feature>
<reference evidence="5 6" key="2">
    <citation type="journal article" date="2011" name="Stand. Genomic Sci.">
        <title>Complete genome sequence of Truepera radiovictrix type strain (RQ-24).</title>
        <authorList>
            <person name="Ivanova N."/>
            <person name="Rohde C."/>
            <person name="Munk C."/>
            <person name="Nolan M."/>
            <person name="Lucas S."/>
            <person name="Del Rio T.G."/>
            <person name="Tice H."/>
            <person name="Deshpande S."/>
            <person name="Cheng J.F."/>
            <person name="Tapia R."/>
            <person name="Han C."/>
            <person name="Goodwin L."/>
            <person name="Pitluck S."/>
            <person name="Liolios K."/>
            <person name="Mavromatis K."/>
            <person name="Mikhailova N."/>
            <person name="Pati A."/>
            <person name="Chen A."/>
            <person name="Palaniappan K."/>
            <person name="Land M."/>
            <person name="Hauser L."/>
            <person name="Chang Y.J."/>
            <person name="Jeffries C.D."/>
            <person name="Brambilla E."/>
            <person name="Rohde M."/>
            <person name="Goker M."/>
            <person name="Tindall B.J."/>
            <person name="Woyke T."/>
            <person name="Bristow J."/>
            <person name="Eisen J.A."/>
            <person name="Markowitz V."/>
            <person name="Hugenholtz P."/>
            <person name="Kyrpides N.C."/>
            <person name="Klenk H.P."/>
            <person name="Lapidus A."/>
        </authorList>
    </citation>
    <scope>NUCLEOTIDE SEQUENCE [LARGE SCALE GENOMIC DNA]</scope>
    <source>
        <strain evidence="6">DSM 17093 / CIP 108686 / LMG 22925 / RQ-24</strain>
    </source>
</reference>
<comment type="subcellular location">
    <subcellularLocation>
        <location evidence="3">Cytoplasm</location>
    </subcellularLocation>
</comment>
<evidence type="ECO:0000256" key="4">
    <source>
        <dbReference type="NCBIfam" id="TIGR00152"/>
    </source>
</evidence>
<dbReference type="RefSeq" id="WP_013179029.1">
    <property type="nucleotide sequence ID" value="NC_014221.1"/>
</dbReference>
<reference evidence="6" key="1">
    <citation type="submission" date="2010-05" db="EMBL/GenBank/DDBJ databases">
        <title>The complete genome of Truepera radiovictris DSM 17093.</title>
        <authorList>
            <consortium name="US DOE Joint Genome Institute (JGI-PGF)"/>
            <person name="Lucas S."/>
            <person name="Copeland A."/>
            <person name="Lapidus A."/>
            <person name="Glavina del Rio T."/>
            <person name="Dalin E."/>
            <person name="Tice H."/>
            <person name="Bruce D."/>
            <person name="Goodwin L."/>
            <person name="Pitluck S."/>
            <person name="Kyrpides N."/>
            <person name="Mavromatis K."/>
            <person name="Ovchinnikova G."/>
            <person name="Munk A.C."/>
            <person name="Detter J.C."/>
            <person name="Han C."/>
            <person name="Tapia R."/>
            <person name="Land M."/>
            <person name="Hauser L."/>
            <person name="Markowitz V."/>
            <person name="Cheng J.-F."/>
            <person name="Hugenholtz P."/>
            <person name="Woyke T."/>
            <person name="Wu D."/>
            <person name="Tindall B."/>
            <person name="Pomrenke H.G."/>
            <person name="Brambilla E."/>
            <person name="Klenk H.-P."/>
            <person name="Eisen J.A."/>
        </authorList>
    </citation>
    <scope>NUCLEOTIDE SEQUENCE [LARGE SCALE GENOMIC DNA]</scope>
    <source>
        <strain evidence="6">DSM 17093 / CIP 108686 / LMG 22925 / RQ-24</strain>
    </source>
</reference>
<evidence type="ECO:0000313" key="5">
    <source>
        <dbReference type="EMBL" id="ADI15668.1"/>
    </source>
</evidence>
<accession>D7CTX1</accession>
<dbReference type="SUPFAM" id="SSF52540">
    <property type="entry name" value="P-loop containing nucleoside triphosphate hydrolases"/>
    <property type="match status" value="1"/>
</dbReference>
<evidence type="ECO:0000256" key="1">
    <source>
        <dbReference type="ARBA" id="ARBA00022741"/>
    </source>
</evidence>
<dbReference type="Gene3D" id="3.40.50.300">
    <property type="entry name" value="P-loop containing nucleotide triphosphate hydrolases"/>
    <property type="match status" value="1"/>
</dbReference>
<dbReference type="Proteomes" id="UP000000379">
    <property type="component" value="Chromosome"/>
</dbReference>
<gene>
    <name evidence="3" type="primary">coaE</name>
    <name evidence="5" type="ordered locus">Trad_2562</name>
</gene>
<dbReference type="KEGG" id="tra:Trad_2562"/>
<proteinExistence type="inferred from homology"/>
<dbReference type="EMBL" id="CP002049">
    <property type="protein sequence ID" value="ADI15668.1"/>
    <property type="molecule type" value="Genomic_DNA"/>
</dbReference>
<dbReference type="NCBIfam" id="TIGR00152">
    <property type="entry name" value="dephospho-CoA kinase"/>
    <property type="match status" value="1"/>
</dbReference>
<keyword evidence="6" id="KW-1185">Reference proteome</keyword>
<comment type="similarity">
    <text evidence="3">Belongs to the CoaE family.</text>
</comment>
<dbReference type="GO" id="GO:0005737">
    <property type="term" value="C:cytoplasm"/>
    <property type="evidence" value="ECO:0007669"/>
    <property type="project" value="UniProtKB-SubCell"/>
</dbReference>